<dbReference type="Proteomes" id="UP000065807">
    <property type="component" value="Chromosome"/>
</dbReference>
<dbReference type="InterPro" id="IPR007362">
    <property type="entry name" value="DUF429"/>
</dbReference>
<organism evidence="1 2">
    <name type="scientific">Limnochorda pilosa</name>
    <dbReference type="NCBI Taxonomy" id="1555112"/>
    <lineage>
        <taxon>Bacteria</taxon>
        <taxon>Bacillati</taxon>
        <taxon>Bacillota</taxon>
        <taxon>Limnochordia</taxon>
        <taxon>Limnochordales</taxon>
        <taxon>Limnochordaceae</taxon>
        <taxon>Limnochorda</taxon>
    </lineage>
</organism>
<reference evidence="2" key="2">
    <citation type="journal article" date="2016" name="Int. J. Syst. Evol. Microbiol.">
        <title>Complete genome sequence and cell structure of Limnochorda pilosa, a Gram-negative spore-former within the phylum Firmicutes.</title>
        <authorList>
            <person name="Watanabe M."/>
            <person name="Kojima H."/>
            <person name="Fukui M."/>
        </authorList>
    </citation>
    <scope>NUCLEOTIDE SEQUENCE [LARGE SCALE GENOMIC DNA]</scope>
    <source>
        <strain evidence="2">HC45</strain>
    </source>
</reference>
<dbReference type="EMBL" id="AP014924">
    <property type="protein sequence ID" value="BAS26759.1"/>
    <property type="molecule type" value="Genomic_DNA"/>
</dbReference>
<dbReference type="Pfam" id="PF04250">
    <property type="entry name" value="DUF429"/>
    <property type="match status" value="1"/>
</dbReference>
<evidence type="ECO:0008006" key="3">
    <source>
        <dbReference type="Google" id="ProtNLM"/>
    </source>
</evidence>
<accession>A0A0K2SIV6</accession>
<name>A0A0K2SIV6_LIMPI</name>
<dbReference type="AlphaFoldDB" id="A0A0K2SIV6"/>
<dbReference type="STRING" id="1555112.LIP_0902"/>
<keyword evidence="2" id="KW-1185">Reference proteome</keyword>
<dbReference type="RefSeq" id="WP_068134778.1">
    <property type="nucleotide sequence ID" value="NZ_AP014924.1"/>
</dbReference>
<dbReference type="OrthoDB" id="2111554at2"/>
<proteinExistence type="predicted"/>
<dbReference type="KEGG" id="lpil:LIP_0902"/>
<reference evidence="2" key="1">
    <citation type="submission" date="2015-07" db="EMBL/GenBank/DDBJ databases">
        <title>Complete genome sequence and phylogenetic analysis of Limnochorda pilosa.</title>
        <authorList>
            <person name="Watanabe M."/>
            <person name="Kojima H."/>
            <person name="Fukui M."/>
        </authorList>
    </citation>
    <scope>NUCLEOTIDE SEQUENCE [LARGE SCALE GENOMIC DNA]</scope>
    <source>
        <strain evidence="2">HC45</strain>
    </source>
</reference>
<sequence>MEVRLIGVDCATDESRIGVAVGVWENGRLGVRRGVRCGMGKTAVETILGECRPPERPTLLALDAPLGWPLELAEALMHHRAGEGLAVSPDAMFRRESDRFVQARLGKRPLDVGADRIARTAHAALSLLAELRSRLGLEIPLGWQPGAPPAPVAAIEVYPAATLVARGIRPIGYKSTDAKLERVRILDALRREGTIFPEDVGTFESSADVLDAALCVVAAADFLEGNVMPPLDRARAEREGWIWVRPPRTEHSEA</sequence>
<evidence type="ECO:0000313" key="1">
    <source>
        <dbReference type="EMBL" id="BAS26759.1"/>
    </source>
</evidence>
<evidence type="ECO:0000313" key="2">
    <source>
        <dbReference type="Proteomes" id="UP000065807"/>
    </source>
</evidence>
<protein>
    <recommendedName>
        <fullName evidence="3">DUF429 domain-containing protein</fullName>
    </recommendedName>
</protein>
<gene>
    <name evidence="1" type="ORF">LIP_0902</name>
</gene>
<dbReference type="PATRIC" id="fig|1555112.3.peg.941"/>